<keyword evidence="4 12" id="KW-0328">Glycosyltransferase</keyword>
<feature type="transmembrane region" description="Helical" evidence="12">
    <location>
        <begin position="129"/>
        <end position="147"/>
    </location>
</feature>
<dbReference type="InterPro" id="IPR001503">
    <property type="entry name" value="Glyco_trans_10"/>
</dbReference>
<evidence type="ECO:0000256" key="2">
    <source>
        <dbReference type="ARBA" id="ARBA00004922"/>
    </source>
</evidence>
<keyword evidence="8 12" id="KW-1133">Transmembrane helix</keyword>
<keyword evidence="9 12" id="KW-0333">Golgi apparatus</keyword>
<keyword evidence="5 12" id="KW-0808">Transferase</keyword>
<feature type="compositionally biased region" description="Polar residues" evidence="13">
    <location>
        <begin position="263"/>
        <end position="279"/>
    </location>
</feature>
<dbReference type="PANTHER" id="PTHR48438:SF1">
    <property type="entry name" value="ALPHA-(1,3)-FUCOSYLTRANSFERASE C-RELATED"/>
    <property type="match status" value="1"/>
</dbReference>
<proteinExistence type="inferred from homology"/>
<feature type="compositionally biased region" description="Basic residues" evidence="13">
    <location>
        <begin position="285"/>
        <end position="298"/>
    </location>
</feature>
<evidence type="ECO:0000256" key="1">
    <source>
        <dbReference type="ARBA" id="ARBA00004447"/>
    </source>
</evidence>
<keyword evidence="11" id="KW-0325">Glycoprotein</keyword>
<dbReference type="InterPro" id="IPR055270">
    <property type="entry name" value="Glyco_tran_10_C"/>
</dbReference>
<dbReference type="Gene3D" id="3.40.50.11660">
    <property type="entry name" value="Glycosyl transferase family 10, C-terminal domain"/>
    <property type="match status" value="1"/>
</dbReference>
<dbReference type="SUPFAM" id="SSF53756">
    <property type="entry name" value="UDP-Glycosyltransferase/glycogen phosphorylase"/>
    <property type="match status" value="1"/>
</dbReference>
<keyword evidence="10 12" id="KW-0472">Membrane</keyword>
<evidence type="ECO:0000256" key="12">
    <source>
        <dbReference type="RuleBase" id="RU003832"/>
    </source>
</evidence>
<protein>
    <recommendedName>
        <fullName evidence="12">Fucosyltransferase</fullName>
        <ecNumber evidence="12">2.4.1.-</ecNumber>
    </recommendedName>
</protein>
<comment type="caution">
    <text evidence="16">The sequence shown here is derived from an EMBL/GenBank/DDBJ whole genome shotgun (WGS) entry which is preliminary data.</text>
</comment>
<evidence type="ECO:0000256" key="11">
    <source>
        <dbReference type="ARBA" id="ARBA00023180"/>
    </source>
</evidence>
<comment type="similarity">
    <text evidence="3 12">Belongs to the glycosyltransferase 10 family.</text>
</comment>
<dbReference type="GO" id="GO:0032580">
    <property type="term" value="C:Golgi cisterna membrane"/>
    <property type="evidence" value="ECO:0007669"/>
    <property type="project" value="UniProtKB-SubCell"/>
</dbReference>
<evidence type="ECO:0000313" key="16">
    <source>
        <dbReference type="EMBL" id="KAG7159856.1"/>
    </source>
</evidence>
<evidence type="ECO:0000256" key="4">
    <source>
        <dbReference type="ARBA" id="ARBA00022676"/>
    </source>
</evidence>
<name>A0A8J5JLQ8_HOMAM</name>
<keyword evidence="7" id="KW-0735">Signal-anchor</keyword>
<dbReference type="UniPathway" id="UPA00378"/>
<dbReference type="Proteomes" id="UP000747542">
    <property type="component" value="Unassembled WGS sequence"/>
</dbReference>
<gene>
    <name evidence="16" type="primary">FucTC-L12</name>
    <name evidence="16" type="ORF">Hamer_G022079</name>
</gene>
<dbReference type="InterPro" id="IPR031481">
    <property type="entry name" value="Glyco_tran_10_N"/>
</dbReference>
<evidence type="ECO:0000256" key="9">
    <source>
        <dbReference type="ARBA" id="ARBA00023034"/>
    </source>
</evidence>
<evidence type="ECO:0000256" key="10">
    <source>
        <dbReference type="ARBA" id="ARBA00023136"/>
    </source>
</evidence>
<dbReference type="EC" id="2.4.1.-" evidence="12"/>
<dbReference type="PANTHER" id="PTHR48438">
    <property type="entry name" value="ALPHA-(1,3)-FUCOSYLTRANSFERASE C-RELATED"/>
    <property type="match status" value="1"/>
</dbReference>
<comment type="pathway">
    <text evidence="2">Protein modification; protein glycosylation.</text>
</comment>
<accession>A0A8J5JLQ8</accession>
<feature type="region of interest" description="Disordered" evidence="13">
    <location>
        <begin position="232"/>
        <end position="303"/>
    </location>
</feature>
<evidence type="ECO:0000256" key="5">
    <source>
        <dbReference type="ARBA" id="ARBA00022679"/>
    </source>
</evidence>
<feature type="domain" description="Fucosyltransferase C-terminal" evidence="14">
    <location>
        <begin position="434"/>
        <end position="517"/>
    </location>
</feature>
<dbReference type="InterPro" id="IPR038577">
    <property type="entry name" value="GT10-like_C_sf"/>
</dbReference>
<evidence type="ECO:0000256" key="3">
    <source>
        <dbReference type="ARBA" id="ARBA00008919"/>
    </source>
</evidence>
<sequence length="569" mass="65874">QSVEERERNHTHPTSSPHLQFYLSTRRQTTHRERDSITQLSYKKKDELLPGRRHKIVSYHHSTPRQHNKTCIRDTPPRTKTELTRVLTMVQLRGSDCVMWMRRRTTNRNVPLGGRTIFQKVAQRRTCQACLLVLVVSLFLYCCTTLFSTQSDTEDHKGHHSINRTVIRESKQSLNVKLVQGKKTESLLEKMEYQLIKAFMGRVIASHNRRLKSSAKLNNLIDGVKASNETLKTTDITRRTKGDIQRRGDKKDAKRVKMRSGDKVNTSENETQRLTSNGRPPSLTHHPRPVTHHPRPVTHHNTSSSPMKILVYTNFFGQKKSWTVLSYTAAPLLTVFTSDTSEVSEADALIFHAFDFHPNKVPRVRQPHQRYIWLTHESPGLFNKAGLADNMRSTGAGFFNWTITYHRRSDVLLLYGGLRSIRGYTNTPSSLRQVWYPLHHGLVPVVFGGALYSDFLPPHSYLDASHLTPRQLANLLTSVAESPEQYARYHLWRRYWQVMNYPPLCELCHKLHHDHQPSTLAYSPAAWWSTVNNCTTLYPLDQYPRKDLRVLLYDLKEKMGVLGDMFRRS</sequence>
<evidence type="ECO:0000259" key="14">
    <source>
        <dbReference type="Pfam" id="PF00852"/>
    </source>
</evidence>
<dbReference type="Pfam" id="PF00852">
    <property type="entry name" value="Glyco_transf_10"/>
    <property type="match status" value="1"/>
</dbReference>
<comment type="subcellular location">
    <subcellularLocation>
        <location evidence="1 12">Golgi apparatus</location>
        <location evidence="1 12">Golgi stack membrane</location>
        <topology evidence="1 12">Single-pass type II membrane protein</topology>
    </subcellularLocation>
</comment>
<keyword evidence="6 12" id="KW-0812">Transmembrane</keyword>
<evidence type="ECO:0000256" key="6">
    <source>
        <dbReference type="ARBA" id="ARBA00022692"/>
    </source>
</evidence>
<dbReference type="Pfam" id="PF17039">
    <property type="entry name" value="Glyco_tran_10_N"/>
    <property type="match status" value="1"/>
</dbReference>
<feature type="non-terminal residue" evidence="16">
    <location>
        <position position="1"/>
    </location>
</feature>
<evidence type="ECO:0000256" key="7">
    <source>
        <dbReference type="ARBA" id="ARBA00022968"/>
    </source>
</evidence>
<dbReference type="AlphaFoldDB" id="A0A8J5JLQ8"/>
<evidence type="ECO:0000256" key="8">
    <source>
        <dbReference type="ARBA" id="ARBA00022989"/>
    </source>
</evidence>
<dbReference type="EMBL" id="JAHLQT010031890">
    <property type="protein sequence ID" value="KAG7159856.1"/>
    <property type="molecule type" value="Genomic_DNA"/>
</dbReference>
<evidence type="ECO:0000256" key="13">
    <source>
        <dbReference type="SAM" id="MobiDB-lite"/>
    </source>
</evidence>
<feature type="compositionally biased region" description="Basic and acidic residues" evidence="13">
    <location>
        <begin position="235"/>
        <end position="252"/>
    </location>
</feature>
<keyword evidence="17" id="KW-1185">Reference proteome</keyword>
<reference evidence="16" key="1">
    <citation type="journal article" date="2021" name="Sci. Adv.">
        <title>The American lobster genome reveals insights on longevity, neural, and immune adaptations.</title>
        <authorList>
            <person name="Polinski J.M."/>
            <person name="Zimin A.V."/>
            <person name="Clark K.F."/>
            <person name="Kohn A.B."/>
            <person name="Sadowski N."/>
            <person name="Timp W."/>
            <person name="Ptitsyn A."/>
            <person name="Khanna P."/>
            <person name="Romanova D.Y."/>
            <person name="Williams P."/>
            <person name="Greenwood S.J."/>
            <person name="Moroz L.L."/>
            <person name="Walt D.R."/>
            <person name="Bodnar A.G."/>
        </authorList>
    </citation>
    <scope>NUCLEOTIDE SEQUENCE</scope>
    <source>
        <strain evidence="16">GMGI-L3</strain>
    </source>
</reference>
<organism evidence="16 17">
    <name type="scientific">Homarus americanus</name>
    <name type="common">American lobster</name>
    <dbReference type="NCBI Taxonomy" id="6706"/>
    <lineage>
        <taxon>Eukaryota</taxon>
        <taxon>Metazoa</taxon>
        <taxon>Ecdysozoa</taxon>
        <taxon>Arthropoda</taxon>
        <taxon>Crustacea</taxon>
        <taxon>Multicrustacea</taxon>
        <taxon>Malacostraca</taxon>
        <taxon>Eumalacostraca</taxon>
        <taxon>Eucarida</taxon>
        <taxon>Decapoda</taxon>
        <taxon>Pleocyemata</taxon>
        <taxon>Astacidea</taxon>
        <taxon>Nephropoidea</taxon>
        <taxon>Nephropidae</taxon>
        <taxon>Homarus</taxon>
    </lineage>
</organism>
<evidence type="ECO:0000313" key="17">
    <source>
        <dbReference type="Proteomes" id="UP000747542"/>
    </source>
</evidence>
<evidence type="ECO:0000259" key="15">
    <source>
        <dbReference type="Pfam" id="PF17039"/>
    </source>
</evidence>
<feature type="domain" description="Fucosyltransferase N-terminal" evidence="15">
    <location>
        <begin position="307"/>
        <end position="416"/>
    </location>
</feature>
<dbReference type="GO" id="GO:0008417">
    <property type="term" value="F:fucosyltransferase activity"/>
    <property type="evidence" value="ECO:0007669"/>
    <property type="project" value="InterPro"/>
</dbReference>